<feature type="binding site" evidence="14 17">
    <location>
        <begin position="376"/>
        <end position="383"/>
    </location>
    <ligand>
        <name>ATP</name>
        <dbReference type="ChEBI" id="CHEBI:30616"/>
    </ligand>
</feature>
<dbReference type="PRINTS" id="PR00830">
    <property type="entry name" value="ENDOLAPTASE"/>
</dbReference>
<evidence type="ECO:0000256" key="13">
    <source>
        <dbReference type="ARBA" id="ARBA00082722"/>
    </source>
</evidence>
<dbReference type="FunFam" id="1.20.5.5270:FF:000002">
    <property type="entry name" value="Lon protease homolog"/>
    <property type="match status" value="1"/>
</dbReference>
<reference evidence="22 23" key="1">
    <citation type="submission" date="2018-03" db="EMBL/GenBank/DDBJ databases">
        <title>Aquarubrobacter algicola gen. nov., sp. nov., a novel actinobacterium isolated from shallow eutrophic lake during the end of cyanobacterial harmful algal blooms.</title>
        <authorList>
            <person name="Chun S.J."/>
        </authorList>
    </citation>
    <scope>NUCLEOTIDE SEQUENCE [LARGE SCALE GENOMIC DNA]</scope>
    <source>
        <strain evidence="22 23">Seoho-28</strain>
    </source>
</reference>
<dbReference type="GO" id="GO:0034605">
    <property type="term" value="P:cellular response to heat"/>
    <property type="evidence" value="ECO:0007669"/>
    <property type="project" value="UniProtKB-UniRule"/>
</dbReference>
<comment type="caution">
    <text evidence="22">The sequence shown here is derived from an EMBL/GenBank/DDBJ whole genome shotgun (WGS) entry which is preliminary data.</text>
</comment>
<dbReference type="PROSITE" id="PS01046">
    <property type="entry name" value="LON_SER"/>
    <property type="match status" value="1"/>
</dbReference>
<dbReference type="SMART" id="SM00382">
    <property type="entry name" value="AAA"/>
    <property type="match status" value="1"/>
</dbReference>
<evidence type="ECO:0000256" key="2">
    <source>
        <dbReference type="ARBA" id="ARBA00022490"/>
    </source>
</evidence>
<dbReference type="CDD" id="cd19500">
    <property type="entry name" value="RecA-like_Lon"/>
    <property type="match status" value="1"/>
</dbReference>
<protein>
    <recommendedName>
        <fullName evidence="12 14">Lon protease</fullName>
        <ecNumber evidence="11 14">3.4.21.53</ecNumber>
    </recommendedName>
    <alternativeName>
        <fullName evidence="13 14">ATP-dependent protease La</fullName>
    </alternativeName>
</protein>
<dbReference type="Gene3D" id="3.40.50.300">
    <property type="entry name" value="P-loop containing nucleotide triphosphate hydrolases"/>
    <property type="match status" value="1"/>
</dbReference>
<feature type="active site" evidence="14 16">
    <location>
        <position position="748"/>
    </location>
</feature>
<dbReference type="InterPro" id="IPR004815">
    <property type="entry name" value="Lon_bac/euk-typ"/>
</dbReference>
<evidence type="ECO:0000256" key="4">
    <source>
        <dbReference type="ARBA" id="ARBA00022741"/>
    </source>
</evidence>
<keyword evidence="23" id="KW-1185">Reference proteome</keyword>
<dbReference type="Gene3D" id="1.20.58.1480">
    <property type="match status" value="1"/>
</dbReference>
<dbReference type="InterPro" id="IPR027417">
    <property type="entry name" value="P-loop_NTPase"/>
</dbReference>
<dbReference type="InterPro" id="IPR003111">
    <property type="entry name" value="Lon_prtase_N"/>
</dbReference>
<dbReference type="SUPFAM" id="SSF88697">
    <property type="entry name" value="PUA domain-like"/>
    <property type="match status" value="1"/>
</dbReference>
<dbReference type="GO" id="GO:0006515">
    <property type="term" value="P:protein quality control for misfolded or incompletely synthesized proteins"/>
    <property type="evidence" value="ECO:0007669"/>
    <property type="project" value="UniProtKB-UniRule"/>
</dbReference>
<evidence type="ECO:0000313" key="22">
    <source>
        <dbReference type="EMBL" id="PTL60169.1"/>
    </source>
</evidence>
<evidence type="ECO:0000256" key="9">
    <source>
        <dbReference type="ARBA" id="ARBA00050665"/>
    </source>
</evidence>
<evidence type="ECO:0000256" key="3">
    <source>
        <dbReference type="ARBA" id="ARBA00022670"/>
    </source>
</evidence>
<dbReference type="SUPFAM" id="SSF52540">
    <property type="entry name" value="P-loop containing nucleoside triphosphate hydrolases"/>
    <property type="match status" value="1"/>
</dbReference>
<comment type="induction">
    <text evidence="14">By heat shock.</text>
</comment>
<dbReference type="Pfam" id="PF05362">
    <property type="entry name" value="Lon_C"/>
    <property type="match status" value="1"/>
</dbReference>
<evidence type="ECO:0000313" key="23">
    <source>
        <dbReference type="Proteomes" id="UP000240739"/>
    </source>
</evidence>
<dbReference type="OrthoDB" id="2356897at2"/>
<evidence type="ECO:0000259" key="21">
    <source>
        <dbReference type="PROSITE" id="PS51787"/>
    </source>
</evidence>
<dbReference type="InterPro" id="IPR008268">
    <property type="entry name" value="Peptidase_S16_AS"/>
</dbReference>
<dbReference type="InterPro" id="IPR020568">
    <property type="entry name" value="Ribosomal_Su5_D2-typ_SF"/>
</dbReference>
<evidence type="ECO:0000259" key="20">
    <source>
        <dbReference type="PROSITE" id="PS51786"/>
    </source>
</evidence>
<comment type="subunit">
    <text evidence="14 15">Homohexamer. Organized in a ring with a central cavity.</text>
</comment>
<keyword evidence="5 14" id="KW-0378">Hydrolase</keyword>
<dbReference type="InterPro" id="IPR008269">
    <property type="entry name" value="Lon_proteolytic"/>
</dbReference>
<dbReference type="Gene3D" id="3.30.230.10">
    <property type="match status" value="1"/>
</dbReference>
<evidence type="ECO:0000256" key="5">
    <source>
        <dbReference type="ARBA" id="ARBA00022801"/>
    </source>
</evidence>
<evidence type="ECO:0000256" key="12">
    <source>
        <dbReference type="ARBA" id="ARBA00071934"/>
    </source>
</evidence>
<dbReference type="EMBL" id="PYYB01000001">
    <property type="protein sequence ID" value="PTL60169.1"/>
    <property type="molecule type" value="Genomic_DNA"/>
</dbReference>
<dbReference type="AlphaFoldDB" id="A0A2T4ULQ9"/>
<dbReference type="Proteomes" id="UP000240739">
    <property type="component" value="Unassembled WGS sequence"/>
</dbReference>
<dbReference type="GO" id="GO:0016887">
    <property type="term" value="F:ATP hydrolysis activity"/>
    <property type="evidence" value="ECO:0007669"/>
    <property type="project" value="UniProtKB-UniRule"/>
</dbReference>
<comment type="similarity">
    <text evidence="14 15 18 19">Belongs to the peptidase S16 family.</text>
</comment>
<dbReference type="InterPro" id="IPR027543">
    <property type="entry name" value="Lon_bac"/>
</dbReference>
<keyword evidence="8 14" id="KW-0346">Stress response</keyword>
<evidence type="ECO:0000256" key="18">
    <source>
        <dbReference type="PROSITE-ProRule" id="PRU01122"/>
    </source>
</evidence>
<dbReference type="SMART" id="SM00464">
    <property type="entry name" value="LON"/>
    <property type="match status" value="1"/>
</dbReference>
<dbReference type="GO" id="GO:0004176">
    <property type="term" value="F:ATP-dependent peptidase activity"/>
    <property type="evidence" value="ECO:0007669"/>
    <property type="project" value="UniProtKB-UniRule"/>
</dbReference>
<keyword evidence="6 14" id="KW-0720">Serine protease</keyword>
<feature type="domain" description="Lon N-terminal" evidence="21">
    <location>
        <begin position="26"/>
        <end position="219"/>
    </location>
</feature>
<keyword evidence="7 14" id="KW-0067">ATP-binding</keyword>
<evidence type="ECO:0000256" key="15">
    <source>
        <dbReference type="PIRNR" id="PIRNR001174"/>
    </source>
</evidence>
<feature type="domain" description="Lon proteolytic" evidence="20">
    <location>
        <begin position="616"/>
        <end position="799"/>
    </location>
</feature>
<evidence type="ECO:0000256" key="8">
    <source>
        <dbReference type="ARBA" id="ARBA00023016"/>
    </source>
</evidence>
<dbReference type="InterPro" id="IPR027065">
    <property type="entry name" value="Lon_Prtase"/>
</dbReference>
<dbReference type="InterPro" id="IPR014721">
    <property type="entry name" value="Ribsml_uS5_D2-typ_fold_subgr"/>
</dbReference>
<comment type="catalytic activity">
    <reaction evidence="9 14 15 18">
        <text>Hydrolysis of proteins in presence of ATP.</text>
        <dbReference type="EC" id="3.4.21.53"/>
    </reaction>
</comment>
<keyword evidence="4 14" id="KW-0547">Nucleotide-binding</keyword>
<comment type="function">
    <text evidence="10 14">ATP-dependent serine protease that mediates the selective degradation of mutant and abnormal proteins as well as certain short-lived regulatory proteins. Required for cellular homeostasis and for survival from DNA damage and developmental changes induced by stress. Degrades polypeptides processively to yield small peptide fragments that are 5 to 10 amino acids long. Binds to DNA in a double-stranded, site-specific manner.</text>
</comment>
<evidence type="ECO:0000256" key="6">
    <source>
        <dbReference type="ARBA" id="ARBA00022825"/>
    </source>
</evidence>
<feature type="active site" evidence="14 16">
    <location>
        <position position="705"/>
    </location>
</feature>
<dbReference type="PIRSF" id="PIRSF001174">
    <property type="entry name" value="Lon_proteas"/>
    <property type="match status" value="1"/>
</dbReference>
<dbReference type="FunFam" id="3.40.50.300:FF:000021">
    <property type="entry name" value="Lon protease homolog"/>
    <property type="match status" value="1"/>
</dbReference>
<evidence type="ECO:0000256" key="16">
    <source>
        <dbReference type="PIRSR" id="PIRSR001174-1"/>
    </source>
</evidence>
<evidence type="ECO:0000256" key="7">
    <source>
        <dbReference type="ARBA" id="ARBA00022840"/>
    </source>
</evidence>
<keyword evidence="2 14" id="KW-0963">Cytoplasm</keyword>
<dbReference type="Gene3D" id="2.30.130.40">
    <property type="entry name" value="LON domain-like"/>
    <property type="match status" value="1"/>
</dbReference>
<dbReference type="RefSeq" id="WP_107568814.1">
    <property type="nucleotide sequence ID" value="NZ_PYYB01000001.1"/>
</dbReference>
<keyword evidence="3 14" id="KW-0645">Protease</keyword>
<evidence type="ECO:0000256" key="19">
    <source>
        <dbReference type="RuleBase" id="RU000591"/>
    </source>
</evidence>
<sequence>MIEIATDPAHQDVTVGVSARDLPDRLPVLPLRETVPLPDSLTPLAIGQERSVQLVNDVLAGDRTLVMVASRKPELDTPGPEDLYEVGVVGQVARMLKVPDGTLRILVQGQQRVRIDEWVRETPYLVGAISPLPDQVEETPQLTALTRNVQETFNTIVEEVPYLPEELQLAVANIEDPSALTHLITGSLRLKTEEKQELLEEPDVAKRLRRLSEILARELEVISIGSEIQSQVQSELDKNQREYVLRQQLEAIRKELGEFDESAAEAGQLRERLAALTLPDDVRKQAERELKRLEALPPQAAEHGVIRTYLEWIAELPWDTSTEDNLDLVHAREILDADHYDIEQVKDRILEFLAVRKLMGDKAATNPSGSIICFVGPPGVGKTSLGRSIARALGRSFQRVSAGGMRDESEIRGHRRTYIGAMPGTIIRSVRDAGSNNPLLMIDEIDKMGSDWRGDPSSAMLEVLDPEQNASFRDHYLDVPFDLSKVMFITTANTLDTIPGPLRDRMEVIQLAGYTEDEKLQIAKRYLVPRQIERNGLKKSWIAISDAALRAVIADYTREAGVRNLEREIGTICRKVARQIAEADGDGKVKKVSVGEDRARELLGRQRFFSEQQRRTRVPGVATGLAWTPVGGDVLFVEWRAMEGSGKLVITGQLGDVMRESAQAALSHVRGRRAELAPDLADDWFATHDLHVHVPAGAIPKDGPSAGITMATALVSLLTGRPVRDDVAMTGEVTLTGQVLPIGGLKEKALAAQRHGVRTVVAPLRNEADTEEIAEHLRKQLDFRFVGELDEVLEIALEPAKATRR</sequence>
<dbReference type="Gene3D" id="1.10.8.60">
    <property type="match status" value="1"/>
</dbReference>
<dbReference type="GO" id="GO:0005524">
    <property type="term" value="F:ATP binding"/>
    <property type="evidence" value="ECO:0007669"/>
    <property type="project" value="UniProtKB-UniRule"/>
</dbReference>
<dbReference type="PANTHER" id="PTHR10046">
    <property type="entry name" value="ATP DEPENDENT LON PROTEASE FAMILY MEMBER"/>
    <property type="match status" value="1"/>
</dbReference>
<dbReference type="InterPro" id="IPR046336">
    <property type="entry name" value="Lon_prtase_N_sf"/>
</dbReference>
<dbReference type="GO" id="GO:0005737">
    <property type="term" value="C:cytoplasm"/>
    <property type="evidence" value="ECO:0007669"/>
    <property type="project" value="UniProtKB-SubCell"/>
</dbReference>
<name>A0A2T4ULQ9_9ACTN</name>
<dbReference type="Gene3D" id="1.20.5.5270">
    <property type="match status" value="1"/>
</dbReference>
<dbReference type="Pfam" id="PF02190">
    <property type="entry name" value="LON_substr_bdg"/>
    <property type="match status" value="1"/>
</dbReference>
<dbReference type="NCBIfam" id="TIGR00763">
    <property type="entry name" value="lon"/>
    <property type="match status" value="1"/>
</dbReference>
<dbReference type="SUPFAM" id="SSF54211">
    <property type="entry name" value="Ribosomal protein S5 domain 2-like"/>
    <property type="match status" value="1"/>
</dbReference>
<dbReference type="InterPro" id="IPR003959">
    <property type="entry name" value="ATPase_AAA_core"/>
</dbReference>
<dbReference type="EC" id="3.4.21.53" evidence="11 14"/>
<dbReference type="InterPro" id="IPR003593">
    <property type="entry name" value="AAA+_ATPase"/>
</dbReference>
<accession>A0A2T4ULQ9</accession>
<dbReference type="PROSITE" id="PS51787">
    <property type="entry name" value="LON_N"/>
    <property type="match status" value="1"/>
</dbReference>
<organism evidence="22 23">
    <name type="scientific">Paraconexibacter algicola</name>
    <dbReference type="NCBI Taxonomy" id="2133960"/>
    <lineage>
        <taxon>Bacteria</taxon>
        <taxon>Bacillati</taxon>
        <taxon>Actinomycetota</taxon>
        <taxon>Thermoleophilia</taxon>
        <taxon>Solirubrobacterales</taxon>
        <taxon>Paraconexibacteraceae</taxon>
        <taxon>Paraconexibacter</taxon>
    </lineage>
</organism>
<dbReference type="InterPro" id="IPR054594">
    <property type="entry name" value="Lon_lid"/>
</dbReference>
<comment type="subcellular location">
    <subcellularLocation>
        <location evidence="1 14 15">Cytoplasm</location>
    </subcellularLocation>
</comment>
<evidence type="ECO:0000256" key="14">
    <source>
        <dbReference type="HAMAP-Rule" id="MF_01973"/>
    </source>
</evidence>
<dbReference type="GO" id="GO:0004252">
    <property type="term" value="F:serine-type endopeptidase activity"/>
    <property type="evidence" value="ECO:0007669"/>
    <property type="project" value="UniProtKB-UniRule"/>
</dbReference>
<evidence type="ECO:0000256" key="1">
    <source>
        <dbReference type="ARBA" id="ARBA00004496"/>
    </source>
</evidence>
<dbReference type="InterPro" id="IPR015947">
    <property type="entry name" value="PUA-like_sf"/>
</dbReference>
<gene>
    <name evidence="14 22" type="primary">lon</name>
    <name evidence="22" type="ORF">C7Y72_11220</name>
</gene>
<evidence type="ECO:0000256" key="11">
    <source>
        <dbReference type="ARBA" id="ARBA00066743"/>
    </source>
</evidence>
<dbReference type="HAMAP" id="MF_01973">
    <property type="entry name" value="lon_bact"/>
    <property type="match status" value="1"/>
</dbReference>
<evidence type="ECO:0000256" key="10">
    <source>
        <dbReference type="ARBA" id="ARBA00053875"/>
    </source>
</evidence>
<dbReference type="PROSITE" id="PS51786">
    <property type="entry name" value="LON_PROTEOLYTIC"/>
    <property type="match status" value="1"/>
</dbReference>
<evidence type="ECO:0000256" key="17">
    <source>
        <dbReference type="PIRSR" id="PIRSR001174-2"/>
    </source>
</evidence>
<dbReference type="Pfam" id="PF00004">
    <property type="entry name" value="AAA"/>
    <property type="match status" value="1"/>
</dbReference>
<dbReference type="GO" id="GO:0043565">
    <property type="term" value="F:sequence-specific DNA binding"/>
    <property type="evidence" value="ECO:0007669"/>
    <property type="project" value="UniProtKB-UniRule"/>
</dbReference>
<proteinExistence type="evidence at transcript level"/>
<dbReference type="Pfam" id="PF22667">
    <property type="entry name" value="Lon_lid"/>
    <property type="match status" value="1"/>
</dbReference>